<dbReference type="STRING" id="402384.HM131_13135"/>
<name>A0A1W5ZWS6_9BACI</name>
<evidence type="ECO:0000313" key="2">
    <source>
        <dbReference type="Proteomes" id="UP000192527"/>
    </source>
</evidence>
<evidence type="ECO:0008006" key="3">
    <source>
        <dbReference type="Google" id="ProtNLM"/>
    </source>
</evidence>
<dbReference type="Pfam" id="PF10994">
    <property type="entry name" value="DUF2817"/>
    <property type="match status" value="1"/>
</dbReference>
<organism evidence="1 2">
    <name type="scientific">Halobacillus mangrovi</name>
    <dbReference type="NCBI Taxonomy" id="402384"/>
    <lineage>
        <taxon>Bacteria</taxon>
        <taxon>Bacillati</taxon>
        <taxon>Bacillota</taxon>
        <taxon>Bacilli</taxon>
        <taxon>Bacillales</taxon>
        <taxon>Bacillaceae</taxon>
        <taxon>Halobacillus</taxon>
    </lineage>
</organism>
<dbReference type="CDD" id="cd06233">
    <property type="entry name" value="M14-like"/>
    <property type="match status" value="1"/>
</dbReference>
<dbReference type="OrthoDB" id="4014363at2"/>
<accession>A0A1W5ZWS6</accession>
<evidence type="ECO:0000313" key="1">
    <source>
        <dbReference type="EMBL" id="ARI77733.1"/>
    </source>
</evidence>
<dbReference type="InterPro" id="IPR021259">
    <property type="entry name" value="DUF2817"/>
</dbReference>
<dbReference type="Gene3D" id="3.40.630.10">
    <property type="entry name" value="Zn peptidases"/>
    <property type="match status" value="1"/>
</dbReference>
<gene>
    <name evidence="1" type="ORF">HM131_13135</name>
</gene>
<dbReference type="AlphaFoldDB" id="A0A1W5ZWS6"/>
<sequence length="376" mass="43939">MKATEKYFTSTYEQSRETFRNLINSIKEKWPKAELYTKSIGREADNTIDVIYSEGGSSNDQVLFFTTGEHGIEGYTGATVTHLFVEEYLEKVNSETTGICLVHAINPWGMRNFRRVTENNVDLNRNYIFEPDSVPEDVNENYAKECQIFQPNEKVKDVTKEKTELYEQLSKGMMREGFSGIKKAKSMGQFEFEKGVYYGGSEEEESAQYMKTWQRKLLAEYPRVIHMDGHTALGPTNEVTMVVSEHDEREEEEMKEQYSMENIEKFTPKKVKGDSTNYFHKLNKEEYPDTYLFSALFEFGTFGTSRKAELREFTTIILENQLYWEGAEKEEDRQWILEEFQNMFYPDEEEWREAVLKEARLGIESVLTQEGILVTA</sequence>
<dbReference type="SUPFAM" id="SSF53187">
    <property type="entry name" value="Zn-dependent exopeptidases"/>
    <property type="match status" value="1"/>
</dbReference>
<keyword evidence="2" id="KW-1185">Reference proteome</keyword>
<dbReference type="Proteomes" id="UP000192527">
    <property type="component" value="Chromosome"/>
</dbReference>
<protein>
    <recommendedName>
        <fullName evidence="3">DUF2817 domain-containing protein</fullName>
    </recommendedName>
</protein>
<reference evidence="1 2" key="1">
    <citation type="submission" date="2017-04" db="EMBL/GenBank/DDBJ databases">
        <title>The whole genome sequencing and assembly of Halobacillus mangrovi strain.</title>
        <authorList>
            <person name="Lee S.-J."/>
            <person name="Park M.-K."/>
            <person name="Kim J.-Y."/>
            <person name="Lee Y.-J."/>
            <person name="Yi H."/>
            <person name="Bahn Y.-S."/>
            <person name="Kim J.F."/>
            <person name="Lee D.-W."/>
        </authorList>
    </citation>
    <scope>NUCLEOTIDE SEQUENCE [LARGE SCALE GENOMIC DNA]</scope>
    <source>
        <strain evidence="1 2">KTB 131</strain>
    </source>
</reference>
<dbReference type="EMBL" id="CP020772">
    <property type="protein sequence ID" value="ARI77733.1"/>
    <property type="molecule type" value="Genomic_DNA"/>
</dbReference>
<dbReference type="KEGG" id="hmn:HM131_13135"/>
<dbReference type="RefSeq" id="WP_085030194.1">
    <property type="nucleotide sequence ID" value="NZ_CP020772.1"/>
</dbReference>
<proteinExistence type="predicted"/>